<reference evidence="2" key="1">
    <citation type="submission" date="2019-01" db="EMBL/GenBank/DDBJ databases">
        <title>Salmonella strain 1423 plasmid sequences.</title>
        <authorList>
            <person name="Chen K."/>
            <person name="Chen S."/>
        </authorList>
    </citation>
    <scope>NUCLEOTIDE SEQUENCE</scope>
    <source>
        <strain evidence="2">Sa1423</strain>
        <plasmid evidence="2">pSa1423-90k</plasmid>
    </source>
</reference>
<geneLocation type="plasmid" evidence="2">
    <name>pSa1423-90k</name>
</geneLocation>
<keyword evidence="2" id="KW-0614">Plasmid</keyword>
<keyword evidence="1" id="KW-1133">Transmembrane helix</keyword>
<proteinExistence type="predicted"/>
<accession>A0A482EV94</accession>
<evidence type="ECO:0000313" key="2">
    <source>
        <dbReference type="EMBL" id="QBM91352.1"/>
    </source>
</evidence>
<evidence type="ECO:0000256" key="1">
    <source>
        <dbReference type="SAM" id="Phobius"/>
    </source>
</evidence>
<dbReference type="EMBL" id="MK356557">
    <property type="protein sequence ID" value="QBM91352.1"/>
    <property type="molecule type" value="Genomic_DNA"/>
</dbReference>
<organism evidence="2">
    <name type="scientific">Salmonella sp</name>
    <dbReference type="NCBI Taxonomy" id="599"/>
    <lineage>
        <taxon>Bacteria</taxon>
        <taxon>Pseudomonadati</taxon>
        <taxon>Pseudomonadota</taxon>
        <taxon>Gammaproteobacteria</taxon>
        <taxon>Enterobacterales</taxon>
        <taxon>Enterobacteriaceae</taxon>
        <taxon>Salmonella</taxon>
    </lineage>
</organism>
<protein>
    <submittedName>
        <fullName evidence="2">Uncharacterized protein</fullName>
    </submittedName>
</protein>
<dbReference type="AlphaFoldDB" id="A0A482EV94"/>
<feature type="transmembrane region" description="Helical" evidence="1">
    <location>
        <begin position="35"/>
        <end position="55"/>
    </location>
</feature>
<keyword evidence="1" id="KW-0812">Transmembrane</keyword>
<sequence>MAPFYNWLTVNGEPERFQLLPVAAETSVTRTKVSLVAIAPILHLLVILHCHHFVISSFKRRVKFRNFFCVLNSFSNKSHYQTIIQWVIKMPQNKPPALFYPQFGGF</sequence>
<gene>
    <name evidence="2" type="ORF">NNIBIDOC_00019</name>
</gene>
<name>A0A482EV94_SALSP</name>
<keyword evidence="1" id="KW-0472">Membrane</keyword>